<protein>
    <submittedName>
        <fullName evidence="1">Putative secreted protein</fullName>
    </submittedName>
</protein>
<accession>A0A2M4DAN3</accession>
<evidence type="ECO:0000313" key="1">
    <source>
        <dbReference type="EMBL" id="MBW74599.1"/>
    </source>
</evidence>
<dbReference type="EMBL" id="GGFL01010421">
    <property type="protein sequence ID" value="MBW74599.1"/>
    <property type="molecule type" value="Transcribed_RNA"/>
</dbReference>
<proteinExistence type="predicted"/>
<name>A0A2M4DAN3_ANODA</name>
<reference evidence="1" key="1">
    <citation type="submission" date="2018-01" db="EMBL/GenBank/DDBJ databases">
        <title>An insight into the sialome of Amazonian anophelines.</title>
        <authorList>
            <person name="Ribeiro J.M."/>
            <person name="Scarpassa V."/>
            <person name="Calvo E."/>
        </authorList>
    </citation>
    <scope>NUCLEOTIDE SEQUENCE</scope>
</reference>
<dbReference type="AlphaFoldDB" id="A0A2M4DAN3"/>
<sequence length="87" mass="10187">MLLLPPPPAIPPLLWLALSKRCCCWPMLRLMILPNFFICLQIRFSGWRKGKATERERKIEREAENELVKVVSVTHSQGKEQRVYDIP</sequence>
<organism evidence="1">
    <name type="scientific">Anopheles darlingi</name>
    <name type="common">Mosquito</name>
    <dbReference type="NCBI Taxonomy" id="43151"/>
    <lineage>
        <taxon>Eukaryota</taxon>
        <taxon>Metazoa</taxon>
        <taxon>Ecdysozoa</taxon>
        <taxon>Arthropoda</taxon>
        <taxon>Hexapoda</taxon>
        <taxon>Insecta</taxon>
        <taxon>Pterygota</taxon>
        <taxon>Neoptera</taxon>
        <taxon>Endopterygota</taxon>
        <taxon>Diptera</taxon>
        <taxon>Nematocera</taxon>
        <taxon>Culicoidea</taxon>
        <taxon>Culicidae</taxon>
        <taxon>Anophelinae</taxon>
        <taxon>Anopheles</taxon>
    </lineage>
</organism>